<name>A0A3G9G682_9CAUL</name>
<evidence type="ECO:0000256" key="5">
    <source>
        <dbReference type="ARBA" id="ARBA00022692"/>
    </source>
</evidence>
<dbReference type="InterPro" id="IPR038731">
    <property type="entry name" value="RgtA/B/C-like"/>
</dbReference>
<feature type="transmembrane region" description="Helical" evidence="8">
    <location>
        <begin position="148"/>
        <end position="166"/>
    </location>
</feature>
<reference evidence="11" key="2">
    <citation type="journal article" date="2017" name="Plant Physiol. Biochem.">
        <title>Differential oxidative and antioxidative response of duckweed Lemna minor toward plant growth promoting/inhibiting bacteria.</title>
        <authorList>
            <person name="Ishizawa H."/>
            <person name="Kuroda M."/>
            <person name="Morikawa M."/>
            <person name="Ike M."/>
        </authorList>
    </citation>
    <scope>NUCLEOTIDE SEQUENCE [LARGE SCALE GENOMIC DNA]</scope>
    <source>
        <strain evidence="11">M6</strain>
    </source>
</reference>
<feature type="transmembrane region" description="Helical" evidence="8">
    <location>
        <begin position="186"/>
        <end position="214"/>
    </location>
</feature>
<evidence type="ECO:0000256" key="3">
    <source>
        <dbReference type="ARBA" id="ARBA00022676"/>
    </source>
</evidence>
<keyword evidence="6 8" id="KW-1133">Transmembrane helix</keyword>
<feature type="transmembrane region" description="Helical" evidence="8">
    <location>
        <begin position="340"/>
        <end position="360"/>
    </location>
</feature>
<keyword evidence="4 10" id="KW-0808">Transferase</keyword>
<evidence type="ECO:0000259" key="9">
    <source>
        <dbReference type="Pfam" id="PF13231"/>
    </source>
</evidence>
<evidence type="ECO:0000256" key="2">
    <source>
        <dbReference type="ARBA" id="ARBA00022475"/>
    </source>
</evidence>
<evidence type="ECO:0000256" key="8">
    <source>
        <dbReference type="SAM" id="Phobius"/>
    </source>
</evidence>
<protein>
    <submittedName>
        <fullName evidence="10">4-amino-4-deoxy-L-arabinose transferase</fullName>
    </submittedName>
</protein>
<gene>
    <name evidence="10" type="ORF">EM6_1197</name>
</gene>
<accession>A0A3G9G682</accession>
<evidence type="ECO:0000256" key="6">
    <source>
        <dbReference type="ARBA" id="ARBA00022989"/>
    </source>
</evidence>
<dbReference type="PANTHER" id="PTHR33908:SF3">
    <property type="entry name" value="UNDECAPRENYL PHOSPHATE-ALPHA-4-AMINO-4-DEOXY-L-ARABINOSE ARABINOSYL TRANSFERASE"/>
    <property type="match status" value="1"/>
</dbReference>
<dbReference type="Proteomes" id="UP000278756">
    <property type="component" value="Chromosome 1"/>
</dbReference>
<feature type="transmembrane region" description="Helical" evidence="8">
    <location>
        <begin position="427"/>
        <end position="446"/>
    </location>
</feature>
<feature type="transmembrane region" description="Helical" evidence="8">
    <location>
        <begin position="15"/>
        <end position="34"/>
    </location>
</feature>
<keyword evidence="3" id="KW-0328">Glycosyltransferase</keyword>
<dbReference type="Pfam" id="PF13231">
    <property type="entry name" value="PMT_2"/>
    <property type="match status" value="1"/>
</dbReference>
<evidence type="ECO:0000313" key="10">
    <source>
        <dbReference type="EMBL" id="BBF80613.1"/>
    </source>
</evidence>
<dbReference type="GO" id="GO:0016763">
    <property type="term" value="F:pentosyltransferase activity"/>
    <property type="evidence" value="ECO:0007669"/>
    <property type="project" value="TreeGrafter"/>
</dbReference>
<dbReference type="AlphaFoldDB" id="A0A3G9G682"/>
<organism evidence="10 11">
    <name type="scientific">Asticcacaulis excentricus</name>
    <dbReference type="NCBI Taxonomy" id="78587"/>
    <lineage>
        <taxon>Bacteria</taxon>
        <taxon>Pseudomonadati</taxon>
        <taxon>Pseudomonadota</taxon>
        <taxon>Alphaproteobacteria</taxon>
        <taxon>Caulobacterales</taxon>
        <taxon>Caulobacteraceae</taxon>
        <taxon>Asticcacaulis</taxon>
    </lineage>
</organism>
<dbReference type="GO" id="GO:0009103">
    <property type="term" value="P:lipopolysaccharide biosynthetic process"/>
    <property type="evidence" value="ECO:0007669"/>
    <property type="project" value="TreeGrafter"/>
</dbReference>
<evidence type="ECO:0000256" key="4">
    <source>
        <dbReference type="ARBA" id="ARBA00022679"/>
    </source>
</evidence>
<feature type="transmembrane region" description="Helical" evidence="8">
    <location>
        <begin position="234"/>
        <end position="255"/>
    </location>
</feature>
<proteinExistence type="predicted"/>
<dbReference type="OrthoDB" id="9810951at2"/>
<feature type="transmembrane region" description="Helical" evidence="8">
    <location>
        <begin position="101"/>
        <end position="119"/>
    </location>
</feature>
<sequence length="562" mass="60260">MSSKTFSPLSPDLRGPLLAAIIAFLVGLPCALLIPPLDRDESRFAQASSQMLESKDFINISYQDRPRHKKPVGIHWLQAASTALTSDVAARDILSYRWPSLFGAALAAFAMSWGAGFLFDRRQGLIAGVLFGVSFLLSSEAFIAKTDAVLCGLTTLFLMALARIYVTYRQRTDLSEKPKLTRYKLIFWLAFGGAVLIKGPIGPMMFAATALALLGWDLKAKVPGAADWLKHLGWTWGLLITALIVGPWAIAITIATDGGFWGTAIGDDFAPKLVSGSEGHFAWPGYHTLALPLLFFPLSFLLGGALQTALTRYAEPAVRFAICWFVPGFLIFEASPTKLVHYPLPTYGGLVLLAVLGLSIPLKTWAKVMNTGLGLFGGFLITAIAAYGLSEFGHAGVAVLVTIVAAAALLIGGLAALFLWRQHMNTALACLIGAGVVAHLGFVATLSELKPLWMSRNLEAALVETGLDPRKGLQPGPVATLGYAEPSFVFAMGTETELADTPEQAAAALLQGRPVCVEGRHDAEFRKAVSAAGLRPRAVKTIEGYNYSNGDPVKITLYQLQK</sequence>
<keyword evidence="7 8" id="KW-0472">Membrane</keyword>
<dbReference type="GO" id="GO:0005886">
    <property type="term" value="C:plasma membrane"/>
    <property type="evidence" value="ECO:0007669"/>
    <property type="project" value="UniProtKB-SubCell"/>
</dbReference>
<feature type="transmembrane region" description="Helical" evidence="8">
    <location>
        <begin position="125"/>
        <end position="143"/>
    </location>
</feature>
<dbReference type="InterPro" id="IPR050297">
    <property type="entry name" value="LipidA_mod_glycosyltrf_83"/>
</dbReference>
<dbReference type="EMBL" id="AP018827">
    <property type="protein sequence ID" value="BBF80613.1"/>
    <property type="molecule type" value="Genomic_DNA"/>
</dbReference>
<keyword evidence="2" id="KW-1003">Cell membrane</keyword>
<reference evidence="11" key="1">
    <citation type="journal article" date="2017" name="Biotechnol. Biofuels">
        <title>Evaluation of environmental bacterial communities as a factor affecting the growth of duckweed Lemna minor.</title>
        <authorList>
            <person name="Ishizawa H."/>
            <person name="Kuroda M."/>
            <person name="Morikawa M."/>
            <person name="Ike M."/>
        </authorList>
    </citation>
    <scope>NUCLEOTIDE SEQUENCE [LARGE SCALE GENOMIC DNA]</scope>
    <source>
        <strain evidence="11">M6</strain>
    </source>
</reference>
<evidence type="ECO:0000256" key="1">
    <source>
        <dbReference type="ARBA" id="ARBA00004651"/>
    </source>
</evidence>
<evidence type="ECO:0000313" key="11">
    <source>
        <dbReference type="Proteomes" id="UP000278756"/>
    </source>
</evidence>
<dbReference type="RefSeq" id="WP_126421050.1">
    <property type="nucleotide sequence ID" value="NZ_AP018827.1"/>
</dbReference>
<dbReference type="PANTHER" id="PTHR33908">
    <property type="entry name" value="MANNOSYLTRANSFERASE YKCB-RELATED"/>
    <property type="match status" value="1"/>
</dbReference>
<dbReference type="GO" id="GO:0010041">
    <property type="term" value="P:response to iron(III) ion"/>
    <property type="evidence" value="ECO:0007669"/>
    <property type="project" value="TreeGrafter"/>
</dbReference>
<feature type="transmembrane region" description="Helical" evidence="8">
    <location>
        <begin position="372"/>
        <end position="389"/>
    </location>
</feature>
<feature type="transmembrane region" description="Helical" evidence="8">
    <location>
        <begin position="289"/>
        <end position="310"/>
    </location>
</feature>
<feature type="domain" description="Glycosyltransferase RgtA/B/C/D-like" evidence="9">
    <location>
        <begin position="69"/>
        <end position="217"/>
    </location>
</feature>
<feature type="transmembrane region" description="Helical" evidence="8">
    <location>
        <begin position="395"/>
        <end position="420"/>
    </location>
</feature>
<evidence type="ECO:0000256" key="7">
    <source>
        <dbReference type="ARBA" id="ARBA00023136"/>
    </source>
</evidence>
<keyword evidence="5 8" id="KW-0812">Transmembrane</keyword>
<comment type="subcellular location">
    <subcellularLocation>
        <location evidence="1">Cell membrane</location>
        <topology evidence="1">Multi-pass membrane protein</topology>
    </subcellularLocation>
</comment>